<dbReference type="EMBL" id="CP059265">
    <property type="protein sequence ID" value="QLQ32310.1"/>
    <property type="molecule type" value="Genomic_DNA"/>
</dbReference>
<gene>
    <name evidence="2" type="ORF">HZT40_12770</name>
</gene>
<protein>
    <recommendedName>
        <fullName evidence="1">DUF6933 domain-containing protein</fullName>
    </recommendedName>
</protein>
<dbReference type="Proteomes" id="UP000510621">
    <property type="component" value="Chromosome"/>
</dbReference>
<organism evidence="2 3">
    <name type="scientific">Candidatus Thiothrix singaporensis</name>
    <dbReference type="NCBI Taxonomy" id="2799669"/>
    <lineage>
        <taxon>Bacteria</taxon>
        <taxon>Pseudomonadati</taxon>
        <taxon>Pseudomonadota</taxon>
        <taxon>Gammaproteobacteria</taxon>
        <taxon>Thiotrichales</taxon>
        <taxon>Thiotrichaceae</taxon>
        <taxon>Thiothrix</taxon>
    </lineage>
</organism>
<name>A0A7L6AT63_9GAMM</name>
<reference evidence="2" key="1">
    <citation type="submission" date="2020-06" db="EMBL/GenBank/DDBJ databases">
        <title>Analysis procedures for assessing recovery of high quality, complete, closed genomes from Nanopore long read metagenome sequencing.</title>
        <authorList>
            <person name="Bessarab I."/>
            <person name="Arumugam K."/>
            <person name="Haryono M."/>
            <person name="Liu X."/>
            <person name="Roy S."/>
            <person name="Zuniga-Montanez R.E."/>
            <person name="Qiu G."/>
            <person name="Drautz-Moses D.I."/>
            <person name="Law Y.Y."/>
            <person name="Wuertz S."/>
            <person name="Lauro F.M."/>
            <person name="Huson D.H."/>
            <person name="Williams R.B."/>
        </authorList>
    </citation>
    <scope>NUCLEOTIDE SEQUENCE [LARGE SCALE GENOMIC DNA]</scope>
    <source>
        <strain evidence="2">SSD2</strain>
    </source>
</reference>
<dbReference type="KEGG" id="this:HZT40_12770"/>
<feature type="domain" description="DUF6933" evidence="1">
    <location>
        <begin position="42"/>
        <end position="195"/>
    </location>
</feature>
<sequence length="260" mass="30024">MLIFNCTKAATEFFTVTRKGVKQSFVHAPPNKDIAADGQYLQNDEGKPTLAFQWVLHAITVKRKHCLIAMEINTRFSVILTAMPKGNPDAFIDRFKPRLLDQLFGFALQSGILKEEQFAIFIDEFMAQTADIFLCQRSDRSVQTHINDVVSQFTETVDASGYVPDNDREMLHFSAYINNQLRKIKPSRDYIHPDEQMLLFWLQQFCGFTPEQVAGIKQHFSDLRRRRFSAWNDIPDDVKPPPYTDKIVILEDFKAQKGNK</sequence>
<accession>A0A7L6AT63</accession>
<dbReference type="Pfam" id="PF22016">
    <property type="entry name" value="DUF6933"/>
    <property type="match status" value="1"/>
</dbReference>
<evidence type="ECO:0000259" key="1">
    <source>
        <dbReference type="Pfam" id="PF22016"/>
    </source>
</evidence>
<proteinExistence type="predicted"/>
<dbReference type="AlphaFoldDB" id="A0A7L6AT63"/>
<dbReference type="InterPro" id="IPR053864">
    <property type="entry name" value="DUF6933"/>
</dbReference>
<keyword evidence="3" id="KW-1185">Reference proteome</keyword>
<evidence type="ECO:0000313" key="3">
    <source>
        <dbReference type="Proteomes" id="UP000510621"/>
    </source>
</evidence>
<evidence type="ECO:0000313" key="2">
    <source>
        <dbReference type="EMBL" id="QLQ32310.1"/>
    </source>
</evidence>